<keyword evidence="1" id="KW-0472">Membrane</keyword>
<protein>
    <submittedName>
        <fullName evidence="2">Putative conserved protein with signal anchor tabanus bromius</fullName>
    </submittedName>
</protein>
<name>A0A6M2DG97_XENCH</name>
<reference evidence="2" key="1">
    <citation type="submission" date="2020-03" db="EMBL/GenBank/DDBJ databases">
        <title>Transcriptomic Profiling of the Digestive Tract of the Rat Flea, Xenopsylla cheopis, Following Blood Feeding and Infection with Yersinia pestis.</title>
        <authorList>
            <person name="Bland D.M."/>
            <person name="Martens C.A."/>
            <person name="Virtaneva K."/>
            <person name="Kanakabandi K."/>
            <person name="Long D."/>
            <person name="Rosenke R."/>
            <person name="Saturday G.A."/>
            <person name="Hoyt F.H."/>
            <person name="Bruno D.P."/>
            <person name="Ribeiro J.M.C."/>
            <person name="Hinnebusch J."/>
        </authorList>
    </citation>
    <scope>NUCLEOTIDE SEQUENCE</scope>
</reference>
<accession>A0A6M2DG97</accession>
<dbReference type="EMBL" id="GIIL01000211">
    <property type="protein sequence ID" value="NOV43937.1"/>
    <property type="molecule type" value="Transcribed_RNA"/>
</dbReference>
<proteinExistence type="predicted"/>
<organism evidence="2">
    <name type="scientific">Xenopsylla cheopis</name>
    <name type="common">Oriental rat flea</name>
    <name type="synonym">Pulex cheopis</name>
    <dbReference type="NCBI Taxonomy" id="163159"/>
    <lineage>
        <taxon>Eukaryota</taxon>
        <taxon>Metazoa</taxon>
        <taxon>Ecdysozoa</taxon>
        <taxon>Arthropoda</taxon>
        <taxon>Hexapoda</taxon>
        <taxon>Insecta</taxon>
        <taxon>Pterygota</taxon>
        <taxon>Neoptera</taxon>
        <taxon>Endopterygota</taxon>
        <taxon>Siphonaptera</taxon>
        <taxon>Pulicidae</taxon>
        <taxon>Xenopsyllinae</taxon>
        <taxon>Xenopsylla</taxon>
    </lineage>
</organism>
<sequence>MLAVIGDFISYWYFRYLLVTELYMVEKWERITIHIFFVLFFSALSYFNNTVFLPMSSKMFDFGPYLADVVPVAS</sequence>
<evidence type="ECO:0000313" key="2">
    <source>
        <dbReference type="EMBL" id="NOV43937.1"/>
    </source>
</evidence>
<keyword evidence="1" id="KW-1133">Transmembrane helix</keyword>
<keyword evidence="1" id="KW-0812">Transmembrane</keyword>
<dbReference type="AlphaFoldDB" id="A0A6M2DG97"/>
<feature type="transmembrane region" description="Helical" evidence="1">
    <location>
        <begin position="31"/>
        <end position="49"/>
    </location>
</feature>
<evidence type="ECO:0000256" key="1">
    <source>
        <dbReference type="SAM" id="Phobius"/>
    </source>
</evidence>